<evidence type="ECO:0000256" key="3">
    <source>
        <dbReference type="ARBA" id="ARBA00012438"/>
    </source>
</evidence>
<organism evidence="10 11">
    <name type="scientific">Lapidilactobacillus achengensis</name>
    <dbReference type="NCBI Taxonomy" id="2486000"/>
    <lineage>
        <taxon>Bacteria</taxon>
        <taxon>Bacillati</taxon>
        <taxon>Bacillota</taxon>
        <taxon>Bacilli</taxon>
        <taxon>Lactobacillales</taxon>
        <taxon>Lactobacillaceae</taxon>
        <taxon>Lapidilactobacillus</taxon>
    </lineage>
</organism>
<feature type="domain" description="Histidine kinase" evidence="9">
    <location>
        <begin position="206"/>
        <end position="423"/>
    </location>
</feature>
<evidence type="ECO:0000256" key="1">
    <source>
        <dbReference type="ARBA" id="ARBA00000085"/>
    </source>
</evidence>
<feature type="transmembrane region" description="Helical" evidence="8">
    <location>
        <begin position="15"/>
        <end position="37"/>
    </location>
</feature>
<dbReference type="Gene3D" id="3.30.565.10">
    <property type="entry name" value="Histidine kinase-like ATPase, C-terminal domain"/>
    <property type="match status" value="1"/>
</dbReference>
<dbReference type="InterPro" id="IPR003661">
    <property type="entry name" value="HisK_dim/P_dom"/>
</dbReference>
<dbReference type="InterPro" id="IPR036890">
    <property type="entry name" value="HATPase_C_sf"/>
</dbReference>
<dbReference type="Pfam" id="PF00512">
    <property type="entry name" value="HisKA"/>
    <property type="match status" value="1"/>
</dbReference>
<evidence type="ECO:0000256" key="8">
    <source>
        <dbReference type="SAM" id="Phobius"/>
    </source>
</evidence>
<comment type="subcellular location">
    <subcellularLocation>
        <location evidence="2">Membrane</location>
    </subcellularLocation>
</comment>
<sequence length="423" mass="47195">MKTDPVSQHQQRRLFWSELISFTLIFAILAVVILNLYQSSLFRTVDQDLTQQQTQLRSNRAPQPADAPSIPFQANALVFDSQGNITNVDFLGQQNYRFFKKIKLNKDQKNQLVTTSVTSGAQTANFRTLLVKVSASNPEPHYAGHYVLLIQNIDTQIQALKNFRLVLVMSLAICELLAVGLAYFLTRRSMKPIINAWQRQRDFSADAAHELRTPLTVIQNNLEYLLTQPQEKIETEAETIATALNETARLKKITHDLLTLARADATALPMTLQTISGASFWNDFLAPYQEIAASQQKSLTLLNYEPHDFQGDPQLLQQLLVILLDNALKYTQTGDSITVNVKNINGRTQFSVSDTGVTIPDSAKAHIFDRFYRADASRSKATGGSGLGLAIAQLIVSQHHGTITVSDQQPQGARFTVTLPQKV</sequence>
<dbReference type="InterPro" id="IPR036097">
    <property type="entry name" value="HisK_dim/P_sf"/>
</dbReference>
<dbReference type="InterPro" id="IPR050351">
    <property type="entry name" value="BphY/WalK/GraS-like"/>
</dbReference>
<keyword evidence="4" id="KW-0597">Phosphoprotein</keyword>
<dbReference type="CDD" id="cd00075">
    <property type="entry name" value="HATPase"/>
    <property type="match status" value="1"/>
</dbReference>
<dbReference type="PROSITE" id="PS50109">
    <property type="entry name" value="HIS_KIN"/>
    <property type="match status" value="1"/>
</dbReference>
<gene>
    <name evidence="10" type="ORF">ACFQHW_09310</name>
</gene>
<keyword evidence="5" id="KW-0808">Transferase</keyword>
<comment type="caution">
    <text evidence="10">The sequence shown here is derived from an EMBL/GenBank/DDBJ whole genome shotgun (WGS) entry which is preliminary data.</text>
</comment>
<comment type="catalytic activity">
    <reaction evidence="1">
        <text>ATP + protein L-histidine = ADP + protein N-phospho-L-histidine.</text>
        <dbReference type="EC" id="2.7.13.3"/>
    </reaction>
</comment>
<keyword evidence="11" id="KW-1185">Reference proteome</keyword>
<dbReference type="Gene3D" id="1.10.287.130">
    <property type="match status" value="1"/>
</dbReference>
<dbReference type="SMART" id="SM00387">
    <property type="entry name" value="HATPase_c"/>
    <property type="match status" value="1"/>
</dbReference>
<dbReference type="SMART" id="SM00388">
    <property type="entry name" value="HisKA"/>
    <property type="match status" value="1"/>
</dbReference>
<evidence type="ECO:0000313" key="10">
    <source>
        <dbReference type="EMBL" id="MFC6315759.1"/>
    </source>
</evidence>
<dbReference type="PRINTS" id="PR00344">
    <property type="entry name" value="BCTRLSENSOR"/>
</dbReference>
<dbReference type="Proteomes" id="UP001596310">
    <property type="component" value="Unassembled WGS sequence"/>
</dbReference>
<dbReference type="InterPro" id="IPR005467">
    <property type="entry name" value="His_kinase_dom"/>
</dbReference>
<dbReference type="EC" id="2.7.13.3" evidence="3"/>
<dbReference type="SUPFAM" id="SSF47384">
    <property type="entry name" value="Homodimeric domain of signal transducing histidine kinase"/>
    <property type="match status" value="1"/>
</dbReference>
<feature type="transmembrane region" description="Helical" evidence="8">
    <location>
        <begin position="165"/>
        <end position="185"/>
    </location>
</feature>
<dbReference type="RefSeq" id="WP_125600831.1">
    <property type="nucleotide sequence ID" value="NZ_JBHSSM010000020.1"/>
</dbReference>
<dbReference type="EMBL" id="JBHSSM010000020">
    <property type="protein sequence ID" value="MFC6315759.1"/>
    <property type="molecule type" value="Genomic_DNA"/>
</dbReference>
<dbReference type="Pfam" id="PF02518">
    <property type="entry name" value="HATPase_c"/>
    <property type="match status" value="1"/>
</dbReference>
<keyword evidence="6 10" id="KW-0418">Kinase</keyword>
<dbReference type="InterPro" id="IPR004358">
    <property type="entry name" value="Sig_transdc_His_kin-like_C"/>
</dbReference>
<evidence type="ECO:0000256" key="7">
    <source>
        <dbReference type="ARBA" id="ARBA00023012"/>
    </source>
</evidence>
<dbReference type="SUPFAM" id="SSF55874">
    <property type="entry name" value="ATPase domain of HSP90 chaperone/DNA topoisomerase II/histidine kinase"/>
    <property type="match status" value="1"/>
</dbReference>
<proteinExistence type="predicted"/>
<evidence type="ECO:0000313" key="11">
    <source>
        <dbReference type="Proteomes" id="UP001596310"/>
    </source>
</evidence>
<keyword evidence="8" id="KW-0812">Transmembrane</keyword>
<protein>
    <recommendedName>
        <fullName evidence="3">histidine kinase</fullName>
        <ecNumber evidence="3">2.7.13.3</ecNumber>
    </recommendedName>
</protein>
<evidence type="ECO:0000256" key="5">
    <source>
        <dbReference type="ARBA" id="ARBA00022679"/>
    </source>
</evidence>
<evidence type="ECO:0000256" key="2">
    <source>
        <dbReference type="ARBA" id="ARBA00004370"/>
    </source>
</evidence>
<evidence type="ECO:0000256" key="4">
    <source>
        <dbReference type="ARBA" id="ARBA00022553"/>
    </source>
</evidence>
<name>A0ABW1UP95_9LACO</name>
<dbReference type="PANTHER" id="PTHR45453">
    <property type="entry name" value="PHOSPHATE REGULON SENSOR PROTEIN PHOR"/>
    <property type="match status" value="1"/>
</dbReference>
<accession>A0ABW1UP95</accession>
<dbReference type="CDD" id="cd00082">
    <property type="entry name" value="HisKA"/>
    <property type="match status" value="1"/>
</dbReference>
<evidence type="ECO:0000259" key="9">
    <source>
        <dbReference type="PROSITE" id="PS50109"/>
    </source>
</evidence>
<keyword evidence="8" id="KW-1133">Transmembrane helix</keyword>
<dbReference type="GO" id="GO:0016301">
    <property type="term" value="F:kinase activity"/>
    <property type="evidence" value="ECO:0007669"/>
    <property type="project" value="UniProtKB-KW"/>
</dbReference>
<keyword evidence="7" id="KW-0902">Two-component regulatory system</keyword>
<keyword evidence="8" id="KW-0472">Membrane</keyword>
<reference evidence="11" key="1">
    <citation type="journal article" date="2019" name="Int. J. Syst. Evol. Microbiol.">
        <title>The Global Catalogue of Microorganisms (GCM) 10K type strain sequencing project: providing services to taxonomists for standard genome sequencing and annotation.</title>
        <authorList>
            <consortium name="The Broad Institute Genomics Platform"/>
            <consortium name="The Broad Institute Genome Sequencing Center for Infectious Disease"/>
            <person name="Wu L."/>
            <person name="Ma J."/>
        </authorList>
    </citation>
    <scope>NUCLEOTIDE SEQUENCE [LARGE SCALE GENOMIC DNA]</scope>
    <source>
        <strain evidence="11">CCM 8897</strain>
    </source>
</reference>
<evidence type="ECO:0000256" key="6">
    <source>
        <dbReference type="ARBA" id="ARBA00022777"/>
    </source>
</evidence>
<dbReference type="InterPro" id="IPR003594">
    <property type="entry name" value="HATPase_dom"/>
</dbReference>
<dbReference type="PANTHER" id="PTHR45453:SF1">
    <property type="entry name" value="PHOSPHATE REGULON SENSOR PROTEIN PHOR"/>
    <property type="match status" value="1"/>
</dbReference>